<dbReference type="RefSeq" id="WP_166322853.1">
    <property type="nucleotide sequence ID" value="NZ_CP049916.1"/>
</dbReference>
<dbReference type="EMBL" id="CP049916">
    <property type="protein sequence ID" value="QIO08268.1"/>
    <property type="molecule type" value="Genomic_DNA"/>
</dbReference>
<evidence type="ECO:0000313" key="2">
    <source>
        <dbReference type="EMBL" id="QIO08268.1"/>
    </source>
</evidence>
<keyword evidence="3" id="KW-1185">Reference proteome</keyword>
<evidence type="ECO:0000256" key="1">
    <source>
        <dbReference type="SAM" id="MobiDB-lite"/>
    </source>
</evidence>
<sequence length="168" mass="18295">MKKTFLAITLISIGLVACNKPQQQDQAAVSNPSTESVSVSPSTSAPPTTSETVPTGDTPETSLDWHGEYKGVLPCADCEGIKTELELNADKTYELTQEYLGKGNGNEIKTKGTFEFDKTNLSIINLDKAAENQRFFVGENEISVVERDTGKKVEGALAEHYTLKKDLH</sequence>
<protein>
    <submittedName>
        <fullName evidence="2">Copper resistance protein NlpE</fullName>
    </submittedName>
</protein>
<dbReference type="Pfam" id="PF04170">
    <property type="entry name" value="NlpE"/>
    <property type="match status" value="1"/>
</dbReference>
<gene>
    <name evidence="2" type="ORF">G8D99_04020</name>
</gene>
<name>A0A6G8S2M1_9GAMM</name>
<feature type="region of interest" description="Disordered" evidence="1">
    <location>
        <begin position="26"/>
        <end position="64"/>
    </location>
</feature>
<dbReference type="KEGG" id="alj:G8D99_04020"/>
<accession>A0A6G8S2M1</accession>
<evidence type="ECO:0000313" key="3">
    <source>
        <dbReference type="Proteomes" id="UP000501939"/>
    </source>
</evidence>
<dbReference type="Proteomes" id="UP000501939">
    <property type="component" value="Chromosome"/>
</dbReference>
<dbReference type="PROSITE" id="PS51257">
    <property type="entry name" value="PROKAR_LIPOPROTEIN"/>
    <property type="match status" value="1"/>
</dbReference>
<dbReference type="InterPro" id="IPR007298">
    <property type="entry name" value="Cu-R_lipoprotein_NlpE"/>
</dbReference>
<organism evidence="2 3">
    <name type="scientific">Acinetobacter lanii</name>
    <dbReference type="NCBI Taxonomy" id="2715163"/>
    <lineage>
        <taxon>Bacteria</taxon>
        <taxon>Pseudomonadati</taxon>
        <taxon>Pseudomonadota</taxon>
        <taxon>Gammaproteobacteria</taxon>
        <taxon>Moraxellales</taxon>
        <taxon>Moraxellaceae</taxon>
        <taxon>Acinetobacter</taxon>
    </lineage>
</organism>
<feature type="compositionally biased region" description="Low complexity" evidence="1">
    <location>
        <begin position="29"/>
        <end position="55"/>
    </location>
</feature>
<dbReference type="AlphaFoldDB" id="A0A6G8S2M1"/>
<dbReference type="Gene3D" id="2.40.128.640">
    <property type="match status" value="1"/>
</dbReference>
<proteinExistence type="predicted"/>
<reference evidence="2 3" key="1">
    <citation type="submission" date="2020-03" db="EMBL/GenBank/DDBJ databases">
        <authorList>
            <person name="Zhu W."/>
        </authorList>
    </citation>
    <scope>NUCLEOTIDE SEQUENCE [LARGE SCALE GENOMIC DNA]</scope>
    <source>
        <strain evidence="2 3">185</strain>
    </source>
</reference>